<dbReference type="SUPFAM" id="SSF53850">
    <property type="entry name" value="Periplasmic binding protein-like II"/>
    <property type="match status" value="1"/>
</dbReference>
<gene>
    <name evidence="2" type="ORF">SAMN04488138_104169</name>
</gene>
<accession>A0A1I3QZR6</accession>
<dbReference type="PANTHER" id="PTHR42941:SF1">
    <property type="entry name" value="SLL1037 PROTEIN"/>
    <property type="match status" value="1"/>
</dbReference>
<name>A0A1I3QZR6_9RHOB</name>
<dbReference type="Proteomes" id="UP000183299">
    <property type="component" value="Unassembled WGS sequence"/>
</dbReference>
<feature type="signal peptide" evidence="1">
    <location>
        <begin position="1"/>
        <end position="25"/>
    </location>
</feature>
<evidence type="ECO:0000313" key="3">
    <source>
        <dbReference type="Proteomes" id="UP000183299"/>
    </source>
</evidence>
<dbReference type="RefSeq" id="WP_066601381.1">
    <property type="nucleotide sequence ID" value="NZ_FORY01000004.1"/>
</dbReference>
<proteinExistence type="predicted"/>
<dbReference type="NCBIfam" id="TIGR02122">
    <property type="entry name" value="TRAP_TAXI"/>
    <property type="match status" value="1"/>
</dbReference>
<evidence type="ECO:0000313" key="2">
    <source>
        <dbReference type="EMBL" id="SFJ38771.1"/>
    </source>
</evidence>
<sequence>MNITKILKGVLASAVLLAGSGPLLADNDWPSDIKIGTASQGGSYSIIGSGIASLISDQLGINASAEITGGPVQNVTMVETGDHQIALATLGPAKAAWDGQSTLAPGMEHKNLRALFPMYVTPFQVITLRKSGIETVADLEGKRINFGPATGTGGTYWPLILDTLDVSYSERFSGGSDAAGQLTDGLIDAIAFAGGVPVPFFSQLTVEADVLMFGLTEEERQTVMAEMPVFAPFNIVGGTYQGHDYDQETVGMWNFAITSGEMPEDMAYEITKTVLTNHEYMTQVHSVMKDMVADNWEANQVIPYHPGAARYLREAGFEIPDELIGQ</sequence>
<dbReference type="OrthoDB" id="9776669at2"/>
<evidence type="ECO:0000256" key="1">
    <source>
        <dbReference type="SAM" id="SignalP"/>
    </source>
</evidence>
<reference evidence="2 3" key="1">
    <citation type="submission" date="2016-10" db="EMBL/GenBank/DDBJ databases">
        <authorList>
            <person name="de Groot N.N."/>
        </authorList>
    </citation>
    <scope>NUCLEOTIDE SEQUENCE [LARGE SCALE GENOMIC DNA]</scope>
    <source>
        <strain evidence="2 3">CGMCC 1.8891</strain>
    </source>
</reference>
<feature type="chain" id="PRO_5010300499" description="TRAP transporter solute receptor, TAXI family" evidence="1">
    <location>
        <begin position="26"/>
        <end position="326"/>
    </location>
</feature>
<keyword evidence="3" id="KW-1185">Reference proteome</keyword>
<evidence type="ECO:0008006" key="4">
    <source>
        <dbReference type="Google" id="ProtNLM"/>
    </source>
</evidence>
<dbReference type="InterPro" id="IPR011852">
    <property type="entry name" value="TRAP_TAXI"/>
</dbReference>
<dbReference type="GeneID" id="98664508"/>
<dbReference type="PANTHER" id="PTHR42941">
    <property type="entry name" value="SLL1037 PROTEIN"/>
    <property type="match status" value="1"/>
</dbReference>
<dbReference type="AlphaFoldDB" id="A0A1I3QZR6"/>
<protein>
    <recommendedName>
        <fullName evidence="4">TRAP transporter solute receptor, TAXI family</fullName>
    </recommendedName>
</protein>
<dbReference type="Pfam" id="PF16868">
    <property type="entry name" value="NMT1_3"/>
    <property type="match status" value="1"/>
</dbReference>
<dbReference type="EMBL" id="FORY01000004">
    <property type="protein sequence ID" value="SFJ38771.1"/>
    <property type="molecule type" value="Genomic_DNA"/>
</dbReference>
<organism evidence="2 3">
    <name type="scientific">Celeribacter halophilus</name>
    <dbReference type="NCBI Taxonomy" id="576117"/>
    <lineage>
        <taxon>Bacteria</taxon>
        <taxon>Pseudomonadati</taxon>
        <taxon>Pseudomonadota</taxon>
        <taxon>Alphaproteobacteria</taxon>
        <taxon>Rhodobacterales</taxon>
        <taxon>Roseobacteraceae</taxon>
        <taxon>Celeribacter</taxon>
    </lineage>
</organism>
<dbReference type="STRING" id="576117.SAMN04488138_104169"/>
<keyword evidence="1" id="KW-0732">Signal</keyword>
<dbReference type="Gene3D" id="3.40.190.10">
    <property type="entry name" value="Periplasmic binding protein-like II"/>
    <property type="match status" value="2"/>
</dbReference>